<reference evidence="2" key="1">
    <citation type="journal article" date="2019" name="Int. J. Syst. Evol. Microbiol.">
        <title>The Global Catalogue of Microorganisms (GCM) 10K type strain sequencing project: providing services to taxonomists for standard genome sequencing and annotation.</title>
        <authorList>
            <consortium name="The Broad Institute Genomics Platform"/>
            <consortium name="The Broad Institute Genome Sequencing Center for Infectious Disease"/>
            <person name="Wu L."/>
            <person name="Ma J."/>
        </authorList>
    </citation>
    <scope>NUCLEOTIDE SEQUENCE [LARGE SCALE GENOMIC DNA]</scope>
    <source>
        <strain evidence="2">JCM 10649</strain>
    </source>
</reference>
<sequence length="59" mass="6090">MSAPPDRDRLGTVLATTWALLHLLALGALGSLAMHERPAVADHMATLADSVPDSEPASA</sequence>
<dbReference type="EMBL" id="BAAAHB010000076">
    <property type="protein sequence ID" value="GAA0482811.1"/>
    <property type="molecule type" value="Genomic_DNA"/>
</dbReference>
<comment type="caution">
    <text evidence="1">The sequence shown here is derived from an EMBL/GenBank/DDBJ whole genome shotgun (WGS) entry which is preliminary data.</text>
</comment>
<gene>
    <name evidence="1" type="ORF">GCM10009544_50910</name>
</gene>
<proteinExistence type="predicted"/>
<dbReference type="Proteomes" id="UP001499895">
    <property type="component" value="Unassembled WGS sequence"/>
</dbReference>
<evidence type="ECO:0000313" key="1">
    <source>
        <dbReference type="EMBL" id="GAA0482811.1"/>
    </source>
</evidence>
<name>A0ABP3KMI8_9ACTN</name>
<protein>
    <submittedName>
        <fullName evidence="1">Uncharacterized protein</fullName>
    </submittedName>
</protein>
<organism evidence="1 2">
    <name type="scientific">Streptomyces stramineus</name>
    <dbReference type="NCBI Taxonomy" id="173861"/>
    <lineage>
        <taxon>Bacteria</taxon>
        <taxon>Bacillati</taxon>
        <taxon>Actinomycetota</taxon>
        <taxon>Actinomycetes</taxon>
        <taxon>Kitasatosporales</taxon>
        <taxon>Streptomycetaceae</taxon>
        <taxon>Streptomyces</taxon>
    </lineage>
</organism>
<evidence type="ECO:0000313" key="2">
    <source>
        <dbReference type="Proteomes" id="UP001499895"/>
    </source>
</evidence>
<accession>A0ABP3KMI8</accession>
<keyword evidence="2" id="KW-1185">Reference proteome</keyword>